<dbReference type="OrthoDB" id="267627at2"/>
<keyword evidence="2" id="KW-0812">Transmembrane</keyword>
<name>A0A5C5X3M8_9PLAN</name>
<feature type="transmembrane region" description="Helical" evidence="2">
    <location>
        <begin position="388"/>
        <end position="409"/>
    </location>
</feature>
<gene>
    <name evidence="3" type="ORF">KOR42_07690</name>
</gene>
<accession>A0A5C5X3M8</accession>
<reference evidence="3 4" key="1">
    <citation type="submission" date="2019-02" db="EMBL/GenBank/DDBJ databases">
        <title>Deep-cultivation of Planctomycetes and their phenomic and genomic characterization uncovers novel biology.</title>
        <authorList>
            <person name="Wiegand S."/>
            <person name="Jogler M."/>
            <person name="Boedeker C."/>
            <person name="Pinto D."/>
            <person name="Vollmers J."/>
            <person name="Rivas-Marin E."/>
            <person name="Kohn T."/>
            <person name="Peeters S.H."/>
            <person name="Heuer A."/>
            <person name="Rast P."/>
            <person name="Oberbeckmann S."/>
            <person name="Bunk B."/>
            <person name="Jeske O."/>
            <person name="Meyerdierks A."/>
            <person name="Storesund J.E."/>
            <person name="Kallscheuer N."/>
            <person name="Luecker S."/>
            <person name="Lage O.M."/>
            <person name="Pohl T."/>
            <person name="Merkel B.J."/>
            <person name="Hornburger P."/>
            <person name="Mueller R.-W."/>
            <person name="Bruemmer F."/>
            <person name="Labrenz M."/>
            <person name="Spormann A.M."/>
            <person name="Op Den Camp H."/>
            <person name="Overmann J."/>
            <person name="Amann R."/>
            <person name="Jetten M.S.M."/>
            <person name="Mascher T."/>
            <person name="Medema M.H."/>
            <person name="Devos D.P."/>
            <person name="Kaster A.-K."/>
            <person name="Ovreas L."/>
            <person name="Rohde M."/>
            <person name="Galperin M.Y."/>
            <person name="Jogler C."/>
        </authorList>
    </citation>
    <scope>NUCLEOTIDE SEQUENCE [LARGE SCALE GENOMIC DNA]</scope>
    <source>
        <strain evidence="3 4">KOR42</strain>
    </source>
</reference>
<organism evidence="3 4">
    <name type="scientific">Thalassoglobus neptunius</name>
    <dbReference type="NCBI Taxonomy" id="1938619"/>
    <lineage>
        <taxon>Bacteria</taxon>
        <taxon>Pseudomonadati</taxon>
        <taxon>Planctomycetota</taxon>
        <taxon>Planctomycetia</taxon>
        <taxon>Planctomycetales</taxon>
        <taxon>Planctomycetaceae</taxon>
        <taxon>Thalassoglobus</taxon>
    </lineage>
</organism>
<evidence type="ECO:0000256" key="1">
    <source>
        <dbReference type="SAM" id="MobiDB-lite"/>
    </source>
</evidence>
<feature type="transmembrane region" description="Helical" evidence="2">
    <location>
        <begin position="270"/>
        <end position="292"/>
    </location>
</feature>
<protein>
    <recommendedName>
        <fullName evidence="5">DUF4013 domain-containing protein</fullName>
    </recommendedName>
</protein>
<dbReference type="Proteomes" id="UP000317243">
    <property type="component" value="Unassembled WGS sequence"/>
</dbReference>
<feature type="transmembrane region" description="Helical" evidence="2">
    <location>
        <begin position="319"/>
        <end position="342"/>
    </location>
</feature>
<evidence type="ECO:0008006" key="5">
    <source>
        <dbReference type="Google" id="ProtNLM"/>
    </source>
</evidence>
<proteinExistence type="predicted"/>
<feature type="transmembrane region" description="Helical" evidence="2">
    <location>
        <begin position="240"/>
        <end position="264"/>
    </location>
</feature>
<feature type="region of interest" description="Disordered" evidence="1">
    <location>
        <begin position="1"/>
        <end position="23"/>
    </location>
</feature>
<feature type="transmembrane region" description="Helical" evidence="2">
    <location>
        <begin position="172"/>
        <end position="192"/>
    </location>
</feature>
<dbReference type="AlphaFoldDB" id="A0A5C5X3M8"/>
<keyword evidence="4" id="KW-1185">Reference proteome</keyword>
<comment type="caution">
    <text evidence="3">The sequence shown here is derived from an EMBL/GenBank/DDBJ whole genome shotgun (WGS) entry which is preliminary data.</text>
</comment>
<evidence type="ECO:0000256" key="2">
    <source>
        <dbReference type="SAM" id="Phobius"/>
    </source>
</evidence>
<evidence type="ECO:0000313" key="4">
    <source>
        <dbReference type="Proteomes" id="UP000317243"/>
    </source>
</evidence>
<evidence type="ECO:0000313" key="3">
    <source>
        <dbReference type="EMBL" id="TWT57408.1"/>
    </source>
</evidence>
<sequence length="439" mass="48794">MSAYETARNSIGGEMQEERSTPSLHELQVDAVTASHETEDGHGDSFSQEADEIRSFESEEVQATRGWMGRALSFTWWGIGRIFALTSLVLILAVLAAIPIVNFFVLGYFLRVEGAVARTGKIRNGFPLLDQAPRIATVALGIWVFLLPLRFLGSFAADAALIALGSPAEAGWKLALTISWIAITGHLLFAIARGGSLSCFLRPLKNVLWFRRQVREGNYFRRADQAIQEFFASLEVGKTFLLGVKGFAVAFIWLVLPTGLLAIAREPEGGQLIFTVLGGAMLAIVLSWAPFLQARFACEQRFAAGVQLREIRSLWQHAPIAWTLALIVLYLLTIPLYLFKAFLLPPEAMWPITLIFVVTILPTRILLGSVYARAVRKRESQLRSHFSIRWTCGAILIAALCFYVFILFFTQFLGEQGKLVLFHHHSMLLPAPFQGAIDP</sequence>
<feature type="transmembrane region" description="Helical" evidence="2">
    <location>
        <begin position="82"/>
        <end position="110"/>
    </location>
</feature>
<feature type="transmembrane region" description="Helical" evidence="2">
    <location>
        <begin position="348"/>
        <end position="367"/>
    </location>
</feature>
<keyword evidence="2" id="KW-1133">Transmembrane helix</keyword>
<dbReference type="InterPro" id="IPR025098">
    <property type="entry name" value="DUF4013"/>
</dbReference>
<dbReference type="Pfam" id="PF13197">
    <property type="entry name" value="DUF4013"/>
    <property type="match status" value="1"/>
</dbReference>
<keyword evidence="2" id="KW-0472">Membrane</keyword>
<dbReference type="RefSeq" id="WP_146507242.1">
    <property type="nucleotide sequence ID" value="NZ_SIHI01000001.1"/>
</dbReference>
<dbReference type="EMBL" id="SIHI01000001">
    <property type="protein sequence ID" value="TWT57408.1"/>
    <property type="molecule type" value="Genomic_DNA"/>
</dbReference>